<gene>
    <name evidence="1" type="ORF">ABDJ85_06245</name>
</gene>
<comment type="caution">
    <text evidence="1">The sequence shown here is derived from an EMBL/GenBank/DDBJ whole genome shotgun (WGS) entry which is preliminary data.</text>
</comment>
<accession>A0ABV0G015</accession>
<evidence type="ECO:0000313" key="2">
    <source>
        <dbReference type="Proteomes" id="UP001495147"/>
    </source>
</evidence>
<keyword evidence="2" id="KW-1185">Reference proteome</keyword>
<dbReference type="RefSeq" id="WP_347703907.1">
    <property type="nucleotide sequence ID" value="NZ_JBDPZD010000002.1"/>
</dbReference>
<proteinExistence type="predicted"/>
<organism evidence="1 2">
    <name type="scientific">Roseateles paludis</name>
    <dbReference type="NCBI Taxonomy" id="3145238"/>
    <lineage>
        <taxon>Bacteria</taxon>
        <taxon>Pseudomonadati</taxon>
        <taxon>Pseudomonadota</taxon>
        <taxon>Betaproteobacteria</taxon>
        <taxon>Burkholderiales</taxon>
        <taxon>Sphaerotilaceae</taxon>
        <taxon>Roseateles</taxon>
    </lineage>
</organism>
<dbReference type="Proteomes" id="UP001495147">
    <property type="component" value="Unassembled WGS sequence"/>
</dbReference>
<name>A0ABV0G015_9BURK</name>
<dbReference type="EMBL" id="JBDPZD010000002">
    <property type="protein sequence ID" value="MEO3691064.1"/>
    <property type="molecule type" value="Genomic_DNA"/>
</dbReference>
<reference evidence="1 2" key="1">
    <citation type="submission" date="2024-05" db="EMBL/GenBank/DDBJ databases">
        <title>Roseateles sp. DJS-2-20 16S ribosomal RNA gene Genome sequencing and assembly.</title>
        <authorList>
            <person name="Woo H."/>
        </authorList>
    </citation>
    <scope>NUCLEOTIDE SEQUENCE [LARGE SCALE GENOMIC DNA]</scope>
    <source>
        <strain evidence="1 2">DJS-2-20</strain>
    </source>
</reference>
<protein>
    <submittedName>
        <fullName evidence="1">Uncharacterized protein</fullName>
    </submittedName>
</protein>
<evidence type="ECO:0000313" key="1">
    <source>
        <dbReference type="EMBL" id="MEO3691064.1"/>
    </source>
</evidence>
<sequence>MADALREAMHADPAHTIGVLLPWQPPGTAQVIDADEYLRLARRLMIRYPGSRLWVQTLDPAVWCRFRDAFGERCSNVWIADGTPGLGRTPVPSFGPNDWADAARVSDLHWALTRLLAESRFLITHTGEWGLWACLTRGHPQGVWQVDAVAGAINPAWPGGWLGACRRWLKRR</sequence>